<dbReference type="PATRIC" id="fig|754436.4.peg.2276"/>
<comment type="caution">
    <text evidence="3">The sequence shown here is derived from an EMBL/GenBank/DDBJ whole genome shotgun (WGS) entry which is preliminary data.</text>
</comment>
<keyword evidence="1" id="KW-0238">DNA-binding</keyword>
<dbReference type="PROSITE" id="PS50943">
    <property type="entry name" value="HTH_CROC1"/>
    <property type="match status" value="1"/>
</dbReference>
<dbReference type="GO" id="GO:0003677">
    <property type="term" value="F:DNA binding"/>
    <property type="evidence" value="ECO:0007669"/>
    <property type="project" value="UniProtKB-KW"/>
</dbReference>
<name>A0A0J1GMQ2_9GAMM</name>
<dbReference type="SMART" id="SM00530">
    <property type="entry name" value="HTH_XRE"/>
    <property type="match status" value="1"/>
</dbReference>
<dbReference type="GO" id="GO:0003700">
    <property type="term" value="F:DNA-binding transcription factor activity"/>
    <property type="evidence" value="ECO:0007669"/>
    <property type="project" value="TreeGrafter"/>
</dbReference>
<sequence>MDAPTMIYSPRQLANHLKLIRTKHQLTQAELAQRVGLKQATLSNFENNPDTTQLKTLFKIIQALGVKIEIHDQIPPMQQQDNEEVW</sequence>
<dbReference type="PANTHER" id="PTHR46797:SF1">
    <property type="entry name" value="METHYLPHOSPHONATE SYNTHASE"/>
    <property type="match status" value="1"/>
</dbReference>
<dbReference type="AlphaFoldDB" id="A0A0J1GMQ2"/>
<gene>
    <name evidence="3" type="ORF">ABT58_10725</name>
</gene>
<keyword evidence="4" id="KW-1185">Reference proteome</keyword>
<proteinExistence type="predicted"/>
<evidence type="ECO:0000256" key="1">
    <source>
        <dbReference type="ARBA" id="ARBA00023125"/>
    </source>
</evidence>
<dbReference type="InterPro" id="IPR001387">
    <property type="entry name" value="Cro/C1-type_HTH"/>
</dbReference>
<dbReference type="NCBIfam" id="NF007271">
    <property type="entry name" value="PRK09726.1"/>
    <property type="match status" value="1"/>
</dbReference>
<dbReference type="EMBL" id="LDOV01000020">
    <property type="protein sequence ID" value="KLV00704.1"/>
    <property type="molecule type" value="Genomic_DNA"/>
</dbReference>
<accession>A0A0J1GMQ2</accession>
<dbReference type="GO" id="GO:0005829">
    <property type="term" value="C:cytosol"/>
    <property type="evidence" value="ECO:0007669"/>
    <property type="project" value="TreeGrafter"/>
</dbReference>
<organism evidence="3 4">
    <name type="scientific">Photobacterium aphoticum</name>
    <dbReference type="NCBI Taxonomy" id="754436"/>
    <lineage>
        <taxon>Bacteria</taxon>
        <taxon>Pseudomonadati</taxon>
        <taxon>Pseudomonadota</taxon>
        <taxon>Gammaproteobacteria</taxon>
        <taxon>Vibrionales</taxon>
        <taxon>Vibrionaceae</taxon>
        <taxon>Photobacterium</taxon>
    </lineage>
</organism>
<evidence type="ECO:0000313" key="4">
    <source>
        <dbReference type="Proteomes" id="UP000036426"/>
    </source>
</evidence>
<dbReference type="Proteomes" id="UP000036426">
    <property type="component" value="Unassembled WGS sequence"/>
</dbReference>
<reference evidence="3 4" key="1">
    <citation type="submission" date="2015-05" db="EMBL/GenBank/DDBJ databases">
        <title>Photobacterium galathea sp. nov.</title>
        <authorList>
            <person name="Machado H."/>
            <person name="Gram L."/>
        </authorList>
    </citation>
    <scope>NUCLEOTIDE SEQUENCE [LARGE SCALE GENOMIC DNA]</scope>
    <source>
        <strain evidence="3 4">DSM 25995</strain>
    </source>
</reference>
<dbReference type="InterPro" id="IPR050807">
    <property type="entry name" value="TransReg_Diox_bact_type"/>
</dbReference>
<dbReference type="Gene3D" id="1.10.260.40">
    <property type="entry name" value="lambda repressor-like DNA-binding domains"/>
    <property type="match status" value="1"/>
</dbReference>
<evidence type="ECO:0000259" key="2">
    <source>
        <dbReference type="PROSITE" id="PS50943"/>
    </source>
</evidence>
<dbReference type="SUPFAM" id="SSF47413">
    <property type="entry name" value="lambda repressor-like DNA-binding domains"/>
    <property type="match status" value="1"/>
</dbReference>
<dbReference type="CDD" id="cd00093">
    <property type="entry name" value="HTH_XRE"/>
    <property type="match status" value="1"/>
</dbReference>
<feature type="domain" description="HTH cro/C1-type" evidence="2">
    <location>
        <begin position="17"/>
        <end position="71"/>
    </location>
</feature>
<dbReference type="PANTHER" id="PTHR46797">
    <property type="entry name" value="HTH-TYPE TRANSCRIPTIONAL REGULATOR"/>
    <property type="match status" value="1"/>
</dbReference>
<dbReference type="Pfam" id="PF01381">
    <property type="entry name" value="HTH_3"/>
    <property type="match status" value="1"/>
</dbReference>
<protein>
    <submittedName>
        <fullName evidence="3">Antitoxin</fullName>
    </submittedName>
</protein>
<evidence type="ECO:0000313" key="3">
    <source>
        <dbReference type="EMBL" id="KLV00704.1"/>
    </source>
</evidence>
<dbReference type="InterPro" id="IPR010982">
    <property type="entry name" value="Lambda_DNA-bd_dom_sf"/>
</dbReference>